<sequence>MIHTIRNALGHAVRRKLRRQLEQTLYKAGDCRRVQAETLLRLLALNAGSCFQRDYRLDSVRSIADFQRTLPVADYARPAPYIERVKQGETAALLGRRNRLLMFALTSGTTNASKFIPITRPFIQAYRQGWQLWGARAFDDHPRLHGRTVMQLSSGWDKFRTVANIPCGNISGLVQRMQNPIVRSLYTVPGVAGEITQADQKFYFALKRSLCARNLALMTTANPSTLCQLFRVLHEQGERLIRDLFDGTDPYDGISRLPRHLRSIRNVPRARELDQLLQSTGALHPRSVWKELELAAVWTGGSAAAYLPRLREYLGDLAIRDHGLHASEGRMTIPLEDENPSGLLDIGTHFFEFIPEDEIDSPDPTVLQAHELVEDESYFILLTTASGLYRYDIRDVVQCTGFYGTTPMLRFLHKGSHISSLTGEKLTESQVVNAVTKVASKADVRLDCFTLTPQWGDPPHYVLLAEETCWPTGVSSTEFAFRVDEELRQVNDEYLDKRDSGRLGPCEAIQVPTAQWQAFIAQRQSTAGGSTEQYKHPYLAPSLETLKQFQLTPQACAAPTAERPSPSAH</sequence>
<dbReference type="GO" id="GO:0005737">
    <property type="term" value="C:cytoplasm"/>
    <property type="evidence" value="ECO:0007669"/>
    <property type="project" value="TreeGrafter"/>
</dbReference>
<keyword evidence="4" id="KW-1185">Reference proteome</keyword>
<evidence type="ECO:0000259" key="1">
    <source>
        <dbReference type="Pfam" id="PF23571"/>
    </source>
</evidence>
<evidence type="ECO:0000259" key="2">
    <source>
        <dbReference type="Pfam" id="PF23572"/>
    </source>
</evidence>
<gene>
    <name evidence="3" type="ORF">SAMN05421753_12120</name>
</gene>
<dbReference type="InterPro" id="IPR055378">
    <property type="entry name" value="GH3_C"/>
</dbReference>
<dbReference type="Pfam" id="PF23572">
    <property type="entry name" value="GH3_C"/>
    <property type="match status" value="1"/>
</dbReference>
<evidence type="ECO:0000313" key="3">
    <source>
        <dbReference type="EMBL" id="SFJ46388.1"/>
    </source>
</evidence>
<dbReference type="Proteomes" id="UP000199518">
    <property type="component" value="Unassembled WGS sequence"/>
</dbReference>
<dbReference type="Pfam" id="PF23571">
    <property type="entry name" value="GH3_M"/>
    <property type="match status" value="1"/>
</dbReference>
<feature type="domain" description="GH3 middle" evidence="1">
    <location>
        <begin position="346"/>
        <end position="414"/>
    </location>
</feature>
<accession>A0A1I3RJD9</accession>
<protein>
    <submittedName>
        <fullName evidence="3">GH3 auxin-responsive promoter</fullName>
    </submittedName>
</protein>
<feature type="domain" description="GH3 C-terminal" evidence="2">
    <location>
        <begin position="430"/>
        <end position="541"/>
    </location>
</feature>
<dbReference type="PANTHER" id="PTHR31901:SF9">
    <property type="entry name" value="GH3 DOMAIN-CONTAINING PROTEIN"/>
    <property type="match status" value="1"/>
</dbReference>
<evidence type="ECO:0000313" key="4">
    <source>
        <dbReference type="Proteomes" id="UP000199518"/>
    </source>
</evidence>
<dbReference type="InterPro" id="IPR055377">
    <property type="entry name" value="GH3_M"/>
</dbReference>
<dbReference type="EMBL" id="FOQD01000021">
    <property type="protein sequence ID" value="SFJ46388.1"/>
    <property type="molecule type" value="Genomic_DNA"/>
</dbReference>
<dbReference type="InterPro" id="IPR004993">
    <property type="entry name" value="GH3"/>
</dbReference>
<dbReference type="GO" id="GO:0016881">
    <property type="term" value="F:acid-amino acid ligase activity"/>
    <property type="evidence" value="ECO:0007669"/>
    <property type="project" value="TreeGrafter"/>
</dbReference>
<proteinExistence type="predicted"/>
<dbReference type="RefSeq" id="WP_092055973.1">
    <property type="nucleotide sequence ID" value="NZ_FOQD01000021.1"/>
</dbReference>
<dbReference type="AlphaFoldDB" id="A0A1I3RJD9"/>
<dbReference type="Pfam" id="PF03321">
    <property type="entry name" value="GH3"/>
    <property type="match status" value="1"/>
</dbReference>
<dbReference type="OrthoDB" id="614636at2"/>
<organism evidence="3 4">
    <name type="scientific">Planctomicrobium piriforme</name>
    <dbReference type="NCBI Taxonomy" id="1576369"/>
    <lineage>
        <taxon>Bacteria</taxon>
        <taxon>Pseudomonadati</taxon>
        <taxon>Planctomycetota</taxon>
        <taxon>Planctomycetia</taxon>
        <taxon>Planctomycetales</taxon>
        <taxon>Planctomycetaceae</taxon>
        <taxon>Planctomicrobium</taxon>
    </lineage>
</organism>
<name>A0A1I3RJD9_9PLAN</name>
<dbReference type="STRING" id="1576369.SAMN05421753_12120"/>
<dbReference type="PANTHER" id="PTHR31901">
    <property type="entry name" value="GH3 DOMAIN-CONTAINING PROTEIN"/>
    <property type="match status" value="1"/>
</dbReference>
<reference evidence="4" key="1">
    <citation type="submission" date="2016-10" db="EMBL/GenBank/DDBJ databases">
        <authorList>
            <person name="Varghese N."/>
            <person name="Submissions S."/>
        </authorList>
    </citation>
    <scope>NUCLEOTIDE SEQUENCE [LARGE SCALE GENOMIC DNA]</scope>
    <source>
        <strain evidence="4">DSM 26348</strain>
    </source>
</reference>